<reference evidence="1 2" key="1">
    <citation type="submission" date="2020-10" db="EMBL/GenBank/DDBJ databases">
        <title>ChiBAC.</title>
        <authorList>
            <person name="Zenner C."/>
            <person name="Hitch T.C.A."/>
            <person name="Clavel T."/>
        </authorList>
    </citation>
    <scope>NUCLEOTIDE SEQUENCE [LARGE SCALE GENOMIC DNA]</scope>
    <source>
        <strain evidence="1 2">DSM 108706</strain>
    </source>
</reference>
<keyword evidence="2" id="KW-1185">Reference proteome</keyword>
<dbReference type="EMBL" id="JADCKA010000001">
    <property type="protein sequence ID" value="MBE5034724.1"/>
    <property type="molecule type" value="Genomic_DNA"/>
</dbReference>
<evidence type="ECO:0000313" key="2">
    <source>
        <dbReference type="Proteomes" id="UP001516588"/>
    </source>
</evidence>
<proteinExistence type="predicted"/>
<protein>
    <recommendedName>
        <fullName evidence="3">Nucleotidyltransferase</fullName>
    </recommendedName>
</protein>
<sequence>MYHFEYVPKEEWKPVKENLEKIIRDLQNEVRNDFTFQYSFVGSSSRNMITCDRNSNVGFDFDVNIEVNDPDEKYSANEIRNIIRSKLDTVIYPFHNSGWRNAIPNYDNAEDSTRVITIKVKDKPNSRILHSCDFCIVRNCSDGRQQYIRFNKNQNYYSWELQPKGYYKLQEKIEWIKNENLWQKVRDCYIEKKNRNDTHKKSRSIFAEAVHEVCQRNGYYR</sequence>
<evidence type="ECO:0000313" key="1">
    <source>
        <dbReference type="EMBL" id="MBE5034724.1"/>
    </source>
</evidence>
<name>A0ABR9QV23_9FIRM</name>
<organism evidence="1 2">
    <name type="scientific">Gallibacter intestinalis</name>
    <dbReference type="NCBI Taxonomy" id="2779356"/>
    <lineage>
        <taxon>Bacteria</taxon>
        <taxon>Bacillati</taxon>
        <taxon>Bacillota</taxon>
        <taxon>Clostridia</taxon>
        <taxon>Eubacteriales</taxon>
        <taxon>Eubacteriaceae</taxon>
        <taxon>Gallibacter</taxon>
    </lineage>
</organism>
<comment type="caution">
    <text evidence="1">The sequence shown here is derived from an EMBL/GenBank/DDBJ whole genome shotgun (WGS) entry which is preliminary data.</text>
</comment>
<dbReference type="Proteomes" id="UP001516588">
    <property type="component" value="Unassembled WGS sequence"/>
</dbReference>
<gene>
    <name evidence="1" type="ORF">INF20_00275</name>
</gene>
<dbReference type="RefSeq" id="WP_226384395.1">
    <property type="nucleotide sequence ID" value="NZ_JADCKA010000001.1"/>
</dbReference>
<accession>A0ABR9QV23</accession>
<evidence type="ECO:0008006" key="3">
    <source>
        <dbReference type="Google" id="ProtNLM"/>
    </source>
</evidence>